<dbReference type="CDD" id="cd05288">
    <property type="entry name" value="PGDH"/>
    <property type="match status" value="1"/>
</dbReference>
<dbReference type="InterPro" id="IPR041694">
    <property type="entry name" value="ADH_N_2"/>
</dbReference>
<dbReference type="SUPFAM" id="SSF50129">
    <property type="entry name" value="GroES-like"/>
    <property type="match status" value="1"/>
</dbReference>
<dbReference type="Gene3D" id="3.90.180.10">
    <property type="entry name" value="Medium-chain alcohol dehydrogenases, catalytic domain"/>
    <property type="match status" value="1"/>
</dbReference>
<dbReference type="EMBL" id="SEKV01000039">
    <property type="protein sequence ID" value="TFY68027.1"/>
    <property type="molecule type" value="Genomic_DNA"/>
</dbReference>
<dbReference type="GO" id="GO:0016628">
    <property type="term" value="F:oxidoreductase activity, acting on the CH-CH group of donors, NAD or NADP as acceptor"/>
    <property type="evidence" value="ECO:0007669"/>
    <property type="project" value="InterPro"/>
</dbReference>
<dbReference type="SUPFAM" id="SSF51735">
    <property type="entry name" value="NAD(P)-binding Rossmann-fold domains"/>
    <property type="match status" value="1"/>
</dbReference>
<dbReference type="Pfam" id="PF00107">
    <property type="entry name" value="ADH_zinc_N"/>
    <property type="match status" value="1"/>
</dbReference>
<gene>
    <name evidence="3" type="ORF">EVJ58_g1264</name>
</gene>
<accession>A0A4Y9Z216</accession>
<feature type="domain" description="Enoyl reductase (ER)" evidence="2">
    <location>
        <begin position="61"/>
        <end position="345"/>
    </location>
</feature>
<dbReference type="SMART" id="SM00829">
    <property type="entry name" value="PKS_ER"/>
    <property type="match status" value="1"/>
</dbReference>
<protein>
    <recommendedName>
        <fullName evidence="2">Enoyl reductase (ER) domain-containing protein</fullName>
    </recommendedName>
</protein>
<dbReference type="InterPro" id="IPR013149">
    <property type="entry name" value="ADH-like_C"/>
</dbReference>
<dbReference type="PANTHER" id="PTHR43205:SF7">
    <property type="entry name" value="PROSTAGLANDIN REDUCTASE 1"/>
    <property type="match status" value="1"/>
</dbReference>
<name>A0A4Y9Z216_9APHY</name>
<evidence type="ECO:0000256" key="1">
    <source>
        <dbReference type="ARBA" id="ARBA00023002"/>
    </source>
</evidence>
<evidence type="ECO:0000313" key="4">
    <source>
        <dbReference type="Proteomes" id="UP000298390"/>
    </source>
</evidence>
<dbReference type="Proteomes" id="UP000298390">
    <property type="component" value="Unassembled WGS sequence"/>
</dbReference>
<dbReference type="AlphaFoldDB" id="A0A4Y9Z216"/>
<dbReference type="Gene3D" id="3.40.50.720">
    <property type="entry name" value="NAD(P)-binding Rossmann-like Domain"/>
    <property type="match status" value="1"/>
</dbReference>
<organism evidence="3 4">
    <name type="scientific">Rhodofomes roseus</name>
    <dbReference type="NCBI Taxonomy" id="34475"/>
    <lineage>
        <taxon>Eukaryota</taxon>
        <taxon>Fungi</taxon>
        <taxon>Dikarya</taxon>
        <taxon>Basidiomycota</taxon>
        <taxon>Agaricomycotina</taxon>
        <taxon>Agaricomycetes</taxon>
        <taxon>Polyporales</taxon>
        <taxon>Rhodofomes</taxon>
    </lineage>
</organism>
<evidence type="ECO:0000313" key="3">
    <source>
        <dbReference type="EMBL" id="TFY68027.1"/>
    </source>
</evidence>
<comment type="caution">
    <text evidence="3">The sequence shown here is derived from an EMBL/GenBank/DDBJ whole genome shotgun (WGS) entry which is preliminary data.</text>
</comment>
<dbReference type="FunFam" id="3.40.50.720:FF:000121">
    <property type="entry name" value="Prostaglandin reductase 2"/>
    <property type="match status" value="1"/>
</dbReference>
<dbReference type="InterPro" id="IPR011032">
    <property type="entry name" value="GroES-like_sf"/>
</dbReference>
<dbReference type="Pfam" id="PF16884">
    <property type="entry name" value="ADH_N_2"/>
    <property type="match status" value="1"/>
</dbReference>
<dbReference type="PANTHER" id="PTHR43205">
    <property type="entry name" value="PROSTAGLANDIN REDUCTASE"/>
    <property type="match status" value="1"/>
</dbReference>
<evidence type="ECO:0000259" key="2">
    <source>
        <dbReference type="SMART" id="SM00829"/>
    </source>
</evidence>
<dbReference type="InterPro" id="IPR020843">
    <property type="entry name" value="ER"/>
</dbReference>
<dbReference type="InterPro" id="IPR045010">
    <property type="entry name" value="MDR_fam"/>
</dbReference>
<sequence length="362" mass="39528">MAPIRNARVIFNSIPAPNTYPEPGKTTVYDDSHTIDLETVPLDGGFLVKTLVLSIDPYMRGRMREPSAQDSYSPPFTLGEPLANVAVGLVVRSEHSAVKMGDYIYGFLPFQEYTVVPDPAHIRPDIFRILEAKEGVPWSAYVGVCGMAGSTAHHGWHEYADAKPGETVFVTSAAGPVGGTVVQLAKADGLKVIASAGSDEKVSFVESLGADVVFNYKKEDTRTVLQREGGIDIYWDNVGGHILEAALDAAHNKARFIECGMISAYNGEPYGPRNLTHIISKELKINGFVVRNLYPKYRDQFYKEIPPMVASGQVKYMEDRSYGLESVGEAIVSVQKGTNKGKKVVIVTENNIGKLGKDGWNV</sequence>
<keyword evidence="1" id="KW-0560">Oxidoreductase</keyword>
<reference evidence="3 4" key="1">
    <citation type="submission" date="2019-01" db="EMBL/GenBank/DDBJ databases">
        <title>Genome sequencing of the rare red list fungi Fomitopsis rosea.</title>
        <authorList>
            <person name="Buettner E."/>
            <person name="Kellner H."/>
        </authorList>
    </citation>
    <scope>NUCLEOTIDE SEQUENCE [LARGE SCALE GENOMIC DNA]</scope>
    <source>
        <strain evidence="3 4">DSM 105464</strain>
    </source>
</reference>
<dbReference type="InterPro" id="IPR036291">
    <property type="entry name" value="NAD(P)-bd_dom_sf"/>
</dbReference>
<proteinExistence type="predicted"/>